<accession>A0A9D1GHW4</accession>
<protein>
    <recommendedName>
        <fullName evidence="4">Camelysin metallo-endopeptidase</fullName>
    </recommendedName>
</protein>
<feature type="signal peptide" evidence="1">
    <location>
        <begin position="1"/>
        <end position="25"/>
    </location>
</feature>
<keyword evidence="1" id="KW-0732">Signal</keyword>
<dbReference type="InterPro" id="IPR022121">
    <property type="entry name" value="Peptidase_M73_camelysin"/>
</dbReference>
<feature type="chain" id="PRO_5038779362" description="Camelysin metallo-endopeptidase" evidence="1">
    <location>
        <begin position="26"/>
        <end position="342"/>
    </location>
</feature>
<reference evidence="2" key="2">
    <citation type="journal article" date="2021" name="PeerJ">
        <title>Extensive microbial diversity within the chicken gut microbiome revealed by metagenomics and culture.</title>
        <authorList>
            <person name="Gilroy R."/>
            <person name="Ravi A."/>
            <person name="Getino M."/>
            <person name="Pursley I."/>
            <person name="Horton D.L."/>
            <person name="Alikhan N.F."/>
            <person name="Baker D."/>
            <person name="Gharbi K."/>
            <person name="Hall N."/>
            <person name="Watson M."/>
            <person name="Adriaenssens E.M."/>
            <person name="Foster-Nyarko E."/>
            <person name="Jarju S."/>
            <person name="Secka A."/>
            <person name="Antonio M."/>
            <person name="Oren A."/>
            <person name="Chaudhuri R.R."/>
            <person name="La Ragione R."/>
            <person name="Hildebrand F."/>
            <person name="Pallen M.J."/>
        </authorList>
    </citation>
    <scope>NUCLEOTIDE SEQUENCE</scope>
    <source>
        <strain evidence="2">CHK123-3438</strain>
    </source>
</reference>
<name>A0A9D1GHW4_9FIRM</name>
<dbReference type="AlphaFoldDB" id="A0A9D1GHW4"/>
<evidence type="ECO:0000313" key="3">
    <source>
        <dbReference type="Proteomes" id="UP000886860"/>
    </source>
</evidence>
<dbReference type="InterPro" id="IPR024008">
    <property type="entry name" value="BsaA"/>
</dbReference>
<evidence type="ECO:0000256" key="1">
    <source>
        <dbReference type="SAM" id="SignalP"/>
    </source>
</evidence>
<dbReference type="Pfam" id="PF12389">
    <property type="entry name" value="Peptidase_M73"/>
    <property type="match status" value="1"/>
</dbReference>
<proteinExistence type="predicted"/>
<evidence type="ECO:0008006" key="4">
    <source>
        <dbReference type="Google" id="ProtNLM"/>
    </source>
</evidence>
<dbReference type="NCBIfam" id="TIGR04088">
    <property type="entry name" value="cognate_SipW"/>
    <property type="match status" value="1"/>
</dbReference>
<gene>
    <name evidence="2" type="ORF">IAB60_04965</name>
</gene>
<reference evidence="2" key="1">
    <citation type="submission" date="2020-10" db="EMBL/GenBank/DDBJ databases">
        <authorList>
            <person name="Gilroy R."/>
        </authorList>
    </citation>
    <scope>NUCLEOTIDE SEQUENCE</scope>
    <source>
        <strain evidence="2">CHK123-3438</strain>
    </source>
</reference>
<dbReference type="EMBL" id="DVKS01000081">
    <property type="protein sequence ID" value="HIT41447.1"/>
    <property type="molecule type" value="Genomic_DNA"/>
</dbReference>
<sequence length="342" mass="36989">MKKMSKKATALAGLGVLAVVGGTFAYYNQTVSLENPLNTGHYDNEVIEDYTPPTDDLKPGATIDKVVGAKNTGDYPVMVRIKMDEVWRNADGDIIDRHSSEGLTAFAAETGASGEFTAQQIDDEDGDVSNSAGGEDNSVVRKNLTSSSKWTYNVNDGYWYYNEVLYSGEETGNLLDSITLASNIDLGKYIQKDYYYVGTSGMSQGDVTDNMWAEYTVSRDDDGRVNGITVGGSAIDDENNDGFYDAIDMAISLGITDEQKLFRKNESLLDEDHTGYADANYTLTVTSQFVQATPDALTEAFGTEGSLTGLPQDIQDVINGIDLDDLDLNRQGTAGSQGNDGE</sequence>
<comment type="caution">
    <text evidence="2">The sequence shown here is derived from an EMBL/GenBank/DDBJ whole genome shotgun (WGS) entry which is preliminary data.</text>
</comment>
<dbReference type="NCBIfam" id="TIGR04090">
    <property type="entry name" value="exp_by_SipW_IV"/>
    <property type="match status" value="1"/>
</dbReference>
<evidence type="ECO:0000313" key="2">
    <source>
        <dbReference type="EMBL" id="HIT41447.1"/>
    </source>
</evidence>
<dbReference type="InterPro" id="IPR023833">
    <property type="entry name" value="Signal_pept_SipW-depend-type"/>
</dbReference>
<dbReference type="Proteomes" id="UP000886860">
    <property type="component" value="Unassembled WGS sequence"/>
</dbReference>
<organism evidence="2 3">
    <name type="scientific">Candidatus Caccovicinus merdipullorum</name>
    <dbReference type="NCBI Taxonomy" id="2840724"/>
    <lineage>
        <taxon>Bacteria</taxon>
        <taxon>Bacillati</taxon>
        <taxon>Bacillota</taxon>
        <taxon>Clostridia</taxon>
        <taxon>Eubacteriales</taxon>
        <taxon>Candidatus Caccovicinus</taxon>
    </lineage>
</organism>